<gene>
    <name evidence="2" type="ORF">DVH24_017408</name>
</gene>
<reference evidence="2 3" key="1">
    <citation type="submission" date="2018-10" db="EMBL/GenBank/DDBJ databases">
        <title>A high-quality apple genome assembly.</title>
        <authorList>
            <person name="Hu J."/>
        </authorList>
    </citation>
    <scope>NUCLEOTIDE SEQUENCE [LARGE SCALE GENOMIC DNA]</scope>
    <source>
        <strain evidence="3">cv. HFTH1</strain>
        <tissue evidence="2">Young leaf</tissue>
    </source>
</reference>
<sequence>MSRRRQQGQGTYSLYSQKQRHHPWTNDRSRRHDESFTSVPYWEKKFCTSVGSVPWGKLVETKKYMSLYKNIVEWKDSAGEEAFNKAKSRFWAQMNGLIPSSDLSLPDPDVYIDDIDWQSSTEKIDPQLILDLEKSKEPKPDNDRGDAETLGHDREFVIIGLHPVNINQTTLPCSGWGEEFEEEDLKNKENNNIPENPWEPACVRQSEAAAAGRGWNNTTSWEQWENNNYNYNSRYKKSRFHGGYNDHKVGGSWRNNGGRRNRYSVHLEKTTRCMQFLSRPQRHQSWTKDRSQRRYKSLRCVPYWERKFCTTVGSVPWRKLVETKKYMSLYKNIVEWNDSAGEEAFNNAKNRFWAEMNGLIPSSDISLPDPDMYIDDIDWSSSCNNIDPQLILDLEKSKKTKPSDDREAETLGNDRVSFDDEFEEEILRNKENNVLENYGKNVVDDKKNPWESACVGQIKAAAIGGGWNTNTTWNNNNSRYKTSTPSRFRGGYNDHKFGGWWWNNGGRRRNRYSVQVAYENLASCY</sequence>
<organism evidence="2 3">
    <name type="scientific">Malus domestica</name>
    <name type="common">Apple</name>
    <name type="synonym">Pyrus malus</name>
    <dbReference type="NCBI Taxonomy" id="3750"/>
    <lineage>
        <taxon>Eukaryota</taxon>
        <taxon>Viridiplantae</taxon>
        <taxon>Streptophyta</taxon>
        <taxon>Embryophyta</taxon>
        <taxon>Tracheophyta</taxon>
        <taxon>Spermatophyta</taxon>
        <taxon>Magnoliopsida</taxon>
        <taxon>eudicotyledons</taxon>
        <taxon>Gunneridae</taxon>
        <taxon>Pentapetalae</taxon>
        <taxon>rosids</taxon>
        <taxon>fabids</taxon>
        <taxon>Rosales</taxon>
        <taxon>Rosaceae</taxon>
        <taxon>Amygdaloideae</taxon>
        <taxon>Maleae</taxon>
        <taxon>Malus</taxon>
    </lineage>
</organism>
<comment type="caution">
    <text evidence="2">The sequence shown here is derived from an EMBL/GenBank/DDBJ whole genome shotgun (WGS) entry which is preliminary data.</text>
</comment>
<dbReference type="AlphaFoldDB" id="A0A498IVQ9"/>
<dbReference type="Proteomes" id="UP000290289">
    <property type="component" value="Chromosome 10"/>
</dbReference>
<protein>
    <submittedName>
        <fullName evidence="2">Uncharacterized protein</fullName>
    </submittedName>
</protein>
<evidence type="ECO:0000313" key="2">
    <source>
        <dbReference type="EMBL" id="RXH86355.1"/>
    </source>
</evidence>
<dbReference type="PANTHER" id="PTHR34567:SF3">
    <property type="entry name" value="FK506-BINDING-LIKE PROTEIN"/>
    <property type="match status" value="1"/>
</dbReference>
<keyword evidence="3" id="KW-1185">Reference proteome</keyword>
<evidence type="ECO:0000256" key="1">
    <source>
        <dbReference type="SAM" id="MobiDB-lite"/>
    </source>
</evidence>
<dbReference type="STRING" id="3750.A0A498IVQ9"/>
<dbReference type="EMBL" id="RDQH01000336">
    <property type="protein sequence ID" value="RXH86355.1"/>
    <property type="molecule type" value="Genomic_DNA"/>
</dbReference>
<name>A0A498IVQ9_MALDO</name>
<proteinExistence type="predicted"/>
<evidence type="ECO:0000313" key="3">
    <source>
        <dbReference type="Proteomes" id="UP000290289"/>
    </source>
</evidence>
<accession>A0A498IVQ9</accession>
<feature type="region of interest" description="Disordered" evidence="1">
    <location>
        <begin position="1"/>
        <end position="31"/>
    </location>
</feature>
<feature type="compositionally biased region" description="Polar residues" evidence="1">
    <location>
        <begin position="7"/>
        <end position="17"/>
    </location>
</feature>
<dbReference type="PANTHER" id="PTHR34567">
    <property type="entry name" value="FK506-BINDING-LIKE PROTEIN"/>
    <property type="match status" value="1"/>
</dbReference>